<dbReference type="SUPFAM" id="SSF81271">
    <property type="entry name" value="TGS-like"/>
    <property type="match status" value="1"/>
</dbReference>
<evidence type="ECO:0000313" key="10">
    <source>
        <dbReference type="Proteomes" id="UP000267250"/>
    </source>
</evidence>
<protein>
    <recommendedName>
        <fullName evidence="6">Ribosome-binding ATPase YchF</fullName>
    </recommendedName>
</protein>
<dbReference type="Gene3D" id="3.10.20.30">
    <property type="match status" value="1"/>
</dbReference>
<evidence type="ECO:0000313" key="9">
    <source>
        <dbReference type="EMBL" id="AZR72718.1"/>
    </source>
</evidence>
<evidence type="ECO:0000256" key="3">
    <source>
        <dbReference type="ARBA" id="ARBA00022741"/>
    </source>
</evidence>
<dbReference type="InterPro" id="IPR006073">
    <property type="entry name" value="GTP-bd"/>
</dbReference>
<dbReference type="GO" id="GO:0046872">
    <property type="term" value="F:metal ion binding"/>
    <property type="evidence" value="ECO:0007669"/>
    <property type="project" value="UniProtKB-KW"/>
</dbReference>
<name>A0A3S9SWS3_9FIRM</name>
<evidence type="ECO:0000256" key="6">
    <source>
        <dbReference type="HAMAP-Rule" id="MF_00944"/>
    </source>
</evidence>
<dbReference type="GO" id="GO:0016887">
    <property type="term" value="F:ATP hydrolysis activity"/>
    <property type="evidence" value="ECO:0007669"/>
    <property type="project" value="UniProtKB-UniRule"/>
</dbReference>
<evidence type="ECO:0000259" key="8">
    <source>
        <dbReference type="PROSITE" id="PS51880"/>
    </source>
</evidence>
<dbReference type="GO" id="GO:0043023">
    <property type="term" value="F:ribosomal large subunit binding"/>
    <property type="evidence" value="ECO:0007669"/>
    <property type="project" value="UniProtKB-UniRule"/>
</dbReference>
<keyword evidence="3 6" id="KW-0547">Nucleotide-binding</keyword>
<comment type="similarity">
    <text evidence="6">Belongs to the TRAFAC class OBG-HflX-like GTPase superfamily. OBG GTPase family. YchF/OLA1 subfamily.</text>
</comment>
<dbReference type="RefSeq" id="WP_127016049.1">
    <property type="nucleotide sequence ID" value="NZ_CP016379.1"/>
</dbReference>
<dbReference type="InterPro" id="IPR031167">
    <property type="entry name" value="G_OBG"/>
</dbReference>
<keyword evidence="10" id="KW-1185">Reference proteome</keyword>
<dbReference type="InterPro" id="IPR012676">
    <property type="entry name" value="TGS-like"/>
</dbReference>
<comment type="function">
    <text evidence="6">ATPase that binds to both the 70S ribosome and the 50S ribosomal subunit in a nucleotide-independent manner.</text>
</comment>
<dbReference type="PROSITE" id="PS51710">
    <property type="entry name" value="G_OBG"/>
    <property type="match status" value="1"/>
</dbReference>
<dbReference type="PRINTS" id="PR00326">
    <property type="entry name" value="GTP1OBG"/>
</dbReference>
<dbReference type="GO" id="GO:0005525">
    <property type="term" value="F:GTP binding"/>
    <property type="evidence" value="ECO:0007669"/>
    <property type="project" value="InterPro"/>
</dbReference>
<dbReference type="HAMAP" id="MF_00944">
    <property type="entry name" value="YchF_OLA1_ATPase"/>
    <property type="match status" value="1"/>
</dbReference>
<reference evidence="9 10" key="1">
    <citation type="submission" date="2016-07" db="EMBL/GenBank/DDBJ databases">
        <title>Genome and transcriptome analysis of iron-reducing fermentative bacteria Anoxybacter fermentans.</title>
        <authorList>
            <person name="Zeng X."/>
            <person name="Shao Z."/>
        </authorList>
    </citation>
    <scope>NUCLEOTIDE SEQUENCE [LARGE SCALE GENOMIC DNA]</scope>
    <source>
        <strain evidence="9 10">DY22613</strain>
    </source>
</reference>
<dbReference type="OrthoDB" id="9807318at2"/>
<dbReference type="PANTHER" id="PTHR23305">
    <property type="entry name" value="OBG GTPASE FAMILY"/>
    <property type="match status" value="1"/>
</dbReference>
<evidence type="ECO:0000256" key="4">
    <source>
        <dbReference type="ARBA" id="ARBA00022840"/>
    </source>
</evidence>
<keyword evidence="2" id="KW-0479">Metal-binding</keyword>
<dbReference type="Pfam" id="PF01926">
    <property type="entry name" value="MMR_HSR1"/>
    <property type="match status" value="1"/>
</dbReference>
<evidence type="ECO:0000256" key="5">
    <source>
        <dbReference type="ARBA" id="ARBA00022842"/>
    </source>
</evidence>
<dbReference type="NCBIfam" id="TIGR00092">
    <property type="entry name" value="redox-regulated ATPase YchF"/>
    <property type="match status" value="1"/>
</dbReference>
<dbReference type="Proteomes" id="UP000267250">
    <property type="component" value="Chromosome"/>
</dbReference>
<dbReference type="PROSITE" id="PS51880">
    <property type="entry name" value="TGS"/>
    <property type="match status" value="1"/>
</dbReference>
<dbReference type="EMBL" id="CP016379">
    <property type="protein sequence ID" value="AZR72718.1"/>
    <property type="molecule type" value="Genomic_DNA"/>
</dbReference>
<accession>A0A3S9SWS3</accession>
<comment type="cofactor">
    <cofactor evidence="1">
        <name>Mg(2+)</name>
        <dbReference type="ChEBI" id="CHEBI:18420"/>
    </cofactor>
</comment>
<evidence type="ECO:0000256" key="1">
    <source>
        <dbReference type="ARBA" id="ARBA00001946"/>
    </source>
</evidence>
<comment type="caution">
    <text evidence="6">Lacks conserved residue(s) required for the propagation of feature annotation.</text>
</comment>
<gene>
    <name evidence="6" type="primary">ychF</name>
    <name evidence="9" type="ORF">BBF96_04520</name>
</gene>
<dbReference type="InterPro" id="IPR004396">
    <property type="entry name" value="ATPase_YchF/OLA1"/>
</dbReference>
<sequence>MKIGIIGLPMVGKTTLFNLLTNSNLNTHSGKIKTTSAIGLIPDERIDYLSSLYNPKKTTYARIEFVDIPALVKGASKGEGSGNSFLNQVRNVDALIHVIRTFNNPAMPHVEGEINPLRDFETINDELLFSDLAVVEKRIENIKSNKKAMKHHSHELPVLEKCREILEKEGNIAQLKFTPEEESLVRGYAFFTQKPLIVVLNMDDQQLKDDNYPGKEEFENSMAEKEIPIVKVSAAIEAEINQLDEEDRLLFMEELGITEPGINKIARATYKRLGLISFFTVGKDEVRAWTVKKGVTAPKAARAIHTDIERGFIRAEVVAYDTLRKHGSMKACKEAGLVRLEGKDYIVQDGDIISFRFNV</sequence>
<evidence type="ECO:0000256" key="2">
    <source>
        <dbReference type="ARBA" id="ARBA00022723"/>
    </source>
</evidence>
<evidence type="ECO:0000259" key="7">
    <source>
        <dbReference type="PROSITE" id="PS51710"/>
    </source>
</evidence>
<dbReference type="InterPro" id="IPR023192">
    <property type="entry name" value="TGS-like_dom_sf"/>
</dbReference>
<dbReference type="PANTHER" id="PTHR23305:SF18">
    <property type="entry name" value="OBG-TYPE G DOMAIN-CONTAINING PROTEIN"/>
    <property type="match status" value="1"/>
</dbReference>
<feature type="domain" description="OBG-type G" evidence="7">
    <location>
        <begin position="1"/>
        <end position="252"/>
    </location>
</feature>
<organism evidence="9 10">
    <name type="scientific">Anoxybacter fermentans</name>
    <dbReference type="NCBI Taxonomy" id="1323375"/>
    <lineage>
        <taxon>Bacteria</taxon>
        <taxon>Bacillati</taxon>
        <taxon>Bacillota</taxon>
        <taxon>Clostridia</taxon>
        <taxon>Halanaerobiales</taxon>
        <taxon>Anoxybacter</taxon>
    </lineage>
</organism>
<dbReference type="CDD" id="cd04867">
    <property type="entry name" value="TGS_YchF_OLA1"/>
    <property type="match status" value="1"/>
</dbReference>
<proteinExistence type="inferred from homology"/>
<dbReference type="Gene3D" id="1.10.150.300">
    <property type="entry name" value="TGS-like domain"/>
    <property type="match status" value="1"/>
</dbReference>
<keyword evidence="4 6" id="KW-0067">ATP-binding</keyword>
<dbReference type="PIRSF" id="PIRSF006641">
    <property type="entry name" value="CHP00092"/>
    <property type="match status" value="1"/>
</dbReference>
<dbReference type="GO" id="GO:0005737">
    <property type="term" value="C:cytoplasm"/>
    <property type="evidence" value="ECO:0007669"/>
    <property type="project" value="TreeGrafter"/>
</dbReference>
<dbReference type="Gene3D" id="3.40.50.300">
    <property type="entry name" value="P-loop containing nucleotide triphosphate hydrolases"/>
    <property type="match status" value="1"/>
</dbReference>
<dbReference type="KEGG" id="aft:BBF96_04520"/>
<dbReference type="Pfam" id="PF06071">
    <property type="entry name" value="YchF-GTPase_C"/>
    <property type="match status" value="1"/>
</dbReference>
<dbReference type="InterPro" id="IPR004095">
    <property type="entry name" value="TGS"/>
</dbReference>
<dbReference type="GO" id="GO:0005524">
    <property type="term" value="F:ATP binding"/>
    <property type="evidence" value="ECO:0007669"/>
    <property type="project" value="UniProtKB-UniRule"/>
</dbReference>
<dbReference type="InterPro" id="IPR013029">
    <property type="entry name" value="YchF_C"/>
</dbReference>
<keyword evidence="5" id="KW-0460">Magnesium</keyword>
<feature type="domain" description="TGS" evidence="8">
    <location>
        <begin position="274"/>
        <end position="357"/>
    </location>
</feature>
<dbReference type="InterPro" id="IPR012675">
    <property type="entry name" value="Beta-grasp_dom_sf"/>
</dbReference>
<dbReference type="AlphaFoldDB" id="A0A3S9SWS3"/>
<dbReference type="FunFam" id="3.10.20.30:FF:000001">
    <property type="entry name" value="Ribosome-binding ATPase YchF"/>
    <property type="match status" value="1"/>
</dbReference>
<dbReference type="FunFam" id="1.10.150.300:FF:000001">
    <property type="entry name" value="Ribosome-binding ATPase YchF"/>
    <property type="match status" value="1"/>
</dbReference>
<dbReference type="SUPFAM" id="SSF52540">
    <property type="entry name" value="P-loop containing nucleoside triphosphate hydrolases"/>
    <property type="match status" value="1"/>
</dbReference>
<dbReference type="InterPro" id="IPR027417">
    <property type="entry name" value="P-loop_NTPase"/>
</dbReference>